<reference evidence="1" key="1">
    <citation type="submission" date="2014-11" db="EMBL/GenBank/DDBJ databases">
        <authorList>
            <person name="Amaro Gonzalez C."/>
        </authorList>
    </citation>
    <scope>NUCLEOTIDE SEQUENCE</scope>
</reference>
<sequence length="56" mass="6501">MLVYSNEKTKHCDQIRGAVVAYFPFLLICFSQSNSPLGYVQAYSYNFKVTCYYSEL</sequence>
<protein>
    <submittedName>
        <fullName evidence="1">Uncharacterized protein</fullName>
    </submittedName>
</protein>
<dbReference type="EMBL" id="GBXM01004548">
    <property type="protein sequence ID" value="JAI04030.1"/>
    <property type="molecule type" value="Transcribed_RNA"/>
</dbReference>
<accession>A0A0E9XMZ6</accession>
<dbReference type="AlphaFoldDB" id="A0A0E9XMZ6"/>
<name>A0A0E9XMZ6_ANGAN</name>
<proteinExistence type="predicted"/>
<reference evidence="1" key="2">
    <citation type="journal article" date="2015" name="Fish Shellfish Immunol.">
        <title>Early steps in the European eel (Anguilla anguilla)-Vibrio vulnificus interaction in the gills: Role of the RtxA13 toxin.</title>
        <authorList>
            <person name="Callol A."/>
            <person name="Pajuelo D."/>
            <person name="Ebbesson L."/>
            <person name="Teles M."/>
            <person name="MacKenzie S."/>
            <person name="Amaro C."/>
        </authorList>
    </citation>
    <scope>NUCLEOTIDE SEQUENCE</scope>
</reference>
<evidence type="ECO:0000313" key="1">
    <source>
        <dbReference type="EMBL" id="JAI04030.1"/>
    </source>
</evidence>
<organism evidence="1">
    <name type="scientific">Anguilla anguilla</name>
    <name type="common">European freshwater eel</name>
    <name type="synonym">Muraena anguilla</name>
    <dbReference type="NCBI Taxonomy" id="7936"/>
    <lineage>
        <taxon>Eukaryota</taxon>
        <taxon>Metazoa</taxon>
        <taxon>Chordata</taxon>
        <taxon>Craniata</taxon>
        <taxon>Vertebrata</taxon>
        <taxon>Euteleostomi</taxon>
        <taxon>Actinopterygii</taxon>
        <taxon>Neopterygii</taxon>
        <taxon>Teleostei</taxon>
        <taxon>Anguilliformes</taxon>
        <taxon>Anguillidae</taxon>
        <taxon>Anguilla</taxon>
    </lineage>
</organism>